<dbReference type="GO" id="GO:0004803">
    <property type="term" value="F:transposase activity"/>
    <property type="evidence" value="ECO:0007669"/>
    <property type="project" value="InterPro"/>
</dbReference>
<dbReference type="PANTHER" id="PTHR33215">
    <property type="entry name" value="PROTEIN DISTAL ANTENNA"/>
    <property type="match status" value="1"/>
</dbReference>
<gene>
    <name evidence="2" type="ORF">AMETH_1172</name>
</gene>
<dbReference type="PATRIC" id="fig|1068978.7.peg.1234"/>
<dbReference type="STRING" id="1068978.AMETH_1172"/>
<dbReference type="OrthoDB" id="4426778at2"/>
<dbReference type="GO" id="GO:0003677">
    <property type="term" value="F:DNA binding"/>
    <property type="evidence" value="ECO:0007669"/>
    <property type="project" value="InterPro"/>
</dbReference>
<dbReference type="eggNOG" id="COG2963">
    <property type="taxonomic scope" value="Bacteria"/>
</dbReference>
<dbReference type="InterPro" id="IPR002514">
    <property type="entry name" value="Transposase_8"/>
</dbReference>
<dbReference type="SUPFAM" id="SSF46689">
    <property type="entry name" value="Homeodomain-like"/>
    <property type="match status" value="1"/>
</dbReference>
<evidence type="ECO:0000256" key="1">
    <source>
        <dbReference type="SAM" id="MobiDB-lite"/>
    </source>
</evidence>
<accession>A0A076MKK4</accession>
<reference evidence="2 3" key="1">
    <citation type="submission" date="2014-07" db="EMBL/GenBank/DDBJ databases">
        <title>Whole Genome Sequence of the Amycolatopsis methanolica 239.</title>
        <authorList>
            <person name="Tang B."/>
        </authorList>
    </citation>
    <scope>NUCLEOTIDE SEQUENCE [LARGE SCALE GENOMIC DNA]</scope>
    <source>
        <strain evidence="2 3">239</strain>
    </source>
</reference>
<dbReference type="Gene3D" id="1.10.10.60">
    <property type="entry name" value="Homeodomain-like"/>
    <property type="match status" value="1"/>
</dbReference>
<dbReference type="PANTHER" id="PTHR33215:SF13">
    <property type="entry name" value="PROTEIN DISTAL ANTENNA"/>
    <property type="match status" value="1"/>
</dbReference>
<dbReference type="InterPro" id="IPR051839">
    <property type="entry name" value="RD_transcriptional_regulator"/>
</dbReference>
<proteinExistence type="predicted"/>
<dbReference type="Proteomes" id="UP000062973">
    <property type="component" value="Chromosome"/>
</dbReference>
<dbReference type="HOGENOM" id="CLU_027402_33_0_11"/>
<sequence length="103" mass="12055">MDTMGKKKPRPRRSFTREFKAEIVELCQRGDRSVGQVAKDFDLTETAVRQWVTQTELDAGTRTDRLTSDERDEPARLRRENRRLSEDVEILKRATAFSAKEIR</sequence>
<protein>
    <submittedName>
        <fullName evidence="2">IS3 family transposase</fullName>
    </submittedName>
</protein>
<organism evidence="2 3">
    <name type="scientific">Amycolatopsis methanolica 239</name>
    <dbReference type="NCBI Taxonomy" id="1068978"/>
    <lineage>
        <taxon>Bacteria</taxon>
        <taxon>Bacillati</taxon>
        <taxon>Actinomycetota</taxon>
        <taxon>Actinomycetes</taxon>
        <taxon>Pseudonocardiales</taxon>
        <taxon>Pseudonocardiaceae</taxon>
        <taxon>Amycolatopsis</taxon>
        <taxon>Amycolatopsis methanolica group</taxon>
    </lineage>
</organism>
<name>A0A076MKK4_AMYME</name>
<evidence type="ECO:0000313" key="2">
    <source>
        <dbReference type="EMBL" id="AIJ21264.1"/>
    </source>
</evidence>
<dbReference type="Pfam" id="PF01527">
    <property type="entry name" value="HTH_Tnp_1"/>
    <property type="match status" value="1"/>
</dbReference>
<dbReference type="KEGG" id="amq:AMETH_1172"/>
<evidence type="ECO:0000313" key="3">
    <source>
        <dbReference type="Proteomes" id="UP000062973"/>
    </source>
</evidence>
<dbReference type="AlphaFoldDB" id="A0A076MKK4"/>
<dbReference type="GO" id="GO:0006313">
    <property type="term" value="P:DNA transposition"/>
    <property type="evidence" value="ECO:0007669"/>
    <property type="project" value="InterPro"/>
</dbReference>
<feature type="compositionally biased region" description="Basic and acidic residues" evidence="1">
    <location>
        <begin position="59"/>
        <end position="77"/>
    </location>
</feature>
<dbReference type="InterPro" id="IPR009057">
    <property type="entry name" value="Homeodomain-like_sf"/>
</dbReference>
<feature type="region of interest" description="Disordered" evidence="1">
    <location>
        <begin position="58"/>
        <end position="77"/>
    </location>
</feature>
<keyword evidence="3" id="KW-1185">Reference proteome</keyword>
<dbReference type="EMBL" id="CP009110">
    <property type="protein sequence ID" value="AIJ21264.1"/>
    <property type="molecule type" value="Genomic_DNA"/>
</dbReference>